<evidence type="ECO:0000313" key="3">
    <source>
        <dbReference type="EMBL" id="GGX49967.1"/>
    </source>
</evidence>
<dbReference type="AlphaFoldDB" id="A0A918K4T6"/>
<feature type="transmembrane region" description="Helical" evidence="2">
    <location>
        <begin position="6"/>
        <end position="24"/>
    </location>
</feature>
<accession>A0A918K4T6</accession>
<keyword evidence="2" id="KW-0812">Transmembrane</keyword>
<sequence length="75" mass="8847">MDVFKFVIIIVLIGTVGGIVKEVLRNKRKSELKSNQWKDERIEALEERVATLERILTDDKERLKREIDSLHREEA</sequence>
<evidence type="ECO:0000313" key="4">
    <source>
        <dbReference type="Proteomes" id="UP000626148"/>
    </source>
</evidence>
<evidence type="ECO:0000256" key="2">
    <source>
        <dbReference type="SAM" id="Phobius"/>
    </source>
</evidence>
<dbReference type="RefSeq" id="WP_189608078.1">
    <property type="nucleotide sequence ID" value="NZ_BMXR01000003.1"/>
</dbReference>
<gene>
    <name evidence="3" type="ORF">GCM10007392_16730</name>
</gene>
<dbReference type="Proteomes" id="UP000626148">
    <property type="component" value="Unassembled WGS sequence"/>
</dbReference>
<keyword evidence="2" id="KW-0472">Membrane</keyword>
<protein>
    <recommendedName>
        <fullName evidence="5">Phage shock protein B</fullName>
    </recommendedName>
</protein>
<keyword evidence="4" id="KW-1185">Reference proteome</keyword>
<keyword evidence="1" id="KW-0175">Coiled coil</keyword>
<comment type="caution">
    <text evidence="3">The sequence shown here is derived from an EMBL/GenBank/DDBJ whole genome shotgun (WGS) entry which is preliminary data.</text>
</comment>
<reference evidence="3" key="1">
    <citation type="journal article" date="2014" name="Int. J. Syst. Evol. Microbiol.">
        <title>Complete genome sequence of Corynebacterium casei LMG S-19264T (=DSM 44701T), isolated from a smear-ripened cheese.</title>
        <authorList>
            <consortium name="US DOE Joint Genome Institute (JGI-PGF)"/>
            <person name="Walter F."/>
            <person name="Albersmeier A."/>
            <person name="Kalinowski J."/>
            <person name="Ruckert C."/>
        </authorList>
    </citation>
    <scope>NUCLEOTIDE SEQUENCE</scope>
    <source>
        <strain evidence="3">KCTC 22169</strain>
    </source>
</reference>
<proteinExistence type="predicted"/>
<feature type="coiled-coil region" evidence="1">
    <location>
        <begin position="35"/>
        <end position="73"/>
    </location>
</feature>
<organism evidence="3 4">
    <name type="scientific">Saccharospirillum salsuginis</name>
    <dbReference type="NCBI Taxonomy" id="418750"/>
    <lineage>
        <taxon>Bacteria</taxon>
        <taxon>Pseudomonadati</taxon>
        <taxon>Pseudomonadota</taxon>
        <taxon>Gammaproteobacteria</taxon>
        <taxon>Oceanospirillales</taxon>
        <taxon>Saccharospirillaceae</taxon>
        <taxon>Saccharospirillum</taxon>
    </lineage>
</organism>
<reference evidence="3" key="2">
    <citation type="submission" date="2020-09" db="EMBL/GenBank/DDBJ databases">
        <authorList>
            <person name="Sun Q."/>
            <person name="Kim S."/>
        </authorList>
    </citation>
    <scope>NUCLEOTIDE SEQUENCE</scope>
    <source>
        <strain evidence="3">KCTC 22169</strain>
    </source>
</reference>
<evidence type="ECO:0008006" key="5">
    <source>
        <dbReference type="Google" id="ProtNLM"/>
    </source>
</evidence>
<name>A0A918K4T6_9GAMM</name>
<dbReference type="EMBL" id="BMXR01000003">
    <property type="protein sequence ID" value="GGX49967.1"/>
    <property type="molecule type" value="Genomic_DNA"/>
</dbReference>
<keyword evidence="2" id="KW-1133">Transmembrane helix</keyword>
<evidence type="ECO:0000256" key="1">
    <source>
        <dbReference type="SAM" id="Coils"/>
    </source>
</evidence>